<feature type="region of interest" description="Disordered" evidence="1">
    <location>
        <begin position="298"/>
        <end position="372"/>
    </location>
</feature>
<feature type="compositionally biased region" description="Low complexity" evidence="1">
    <location>
        <begin position="332"/>
        <end position="352"/>
    </location>
</feature>
<gene>
    <name evidence="2" type="ORF">AAFF_G00362660</name>
</gene>
<evidence type="ECO:0000313" key="2">
    <source>
        <dbReference type="EMBL" id="KAJ8402952.1"/>
    </source>
</evidence>
<feature type="compositionally biased region" description="Basic and acidic residues" evidence="1">
    <location>
        <begin position="235"/>
        <end position="252"/>
    </location>
</feature>
<reference evidence="2" key="1">
    <citation type="journal article" date="2023" name="Science">
        <title>Genome structures resolve the early diversification of teleost fishes.</title>
        <authorList>
            <person name="Parey E."/>
            <person name="Louis A."/>
            <person name="Montfort J."/>
            <person name="Bouchez O."/>
            <person name="Roques C."/>
            <person name="Iampietro C."/>
            <person name="Lluch J."/>
            <person name="Castinel A."/>
            <person name="Donnadieu C."/>
            <person name="Desvignes T."/>
            <person name="Floi Bucao C."/>
            <person name="Jouanno E."/>
            <person name="Wen M."/>
            <person name="Mejri S."/>
            <person name="Dirks R."/>
            <person name="Jansen H."/>
            <person name="Henkel C."/>
            <person name="Chen W.J."/>
            <person name="Zahm M."/>
            <person name="Cabau C."/>
            <person name="Klopp C."/>
            <person name="Thompson A.W."/>
            <person name="Robinson-Rechavi M."/>
            <person name="Braasch I."/>
            <person name="Lecointre G."/>
            <person name="Bobe J."/>
            <person name="Postlethwait J.H."/>
            <person name="Berthelot C."/>
            <person name="Roest Crollius H."/>
            <person name="Guiguen Y."/>
        </authorList>
    </citation>
    <scope>NUCLEOTIDE SEQUENCE</scope>
    <source>
        <strain evidence="2">NC1722</strain>
    </source>
</reference>
<comment type="caution">
    <text evidence="2">The sequence shown here is derived from an EMBL/GenBank/DDBJ whole genome shotgun (WGS) entry which is preliminary data.</text>
</comment>
<evidence type="ECO:0000313" key="3">
    <source>
        <dbReference type="Proteomes" id="UP001221898"/>
    </source>
</evidence>
<proteinExistence type="predicted"/>
<keyword evidence="3" id="KW-1185">Reference proteome</keyword>
<organism evidence="2 3">
    <name type="scientific">Aldrovandia affinis</name>
    <dbReference type="NCBI Taxonomy" id="143900"/>
    <lineage>
        <taxon>Eukaryota</taxon>
        <taxon>Metazoa</taxon>
        <taxon>Chordata</taxon>
        <taxon>Craniata</taxon>
        <taxon>Vertebrata</taxon>
        <taxon>Euteleostomi</taxon>
        <taxon>Actinopterygii</taxon>
        <taxon>Neopterygii</taxon>
        <taxon>Teleostei</taxon>
        <taxon>Notacanthiformes</taxon>
        <taxon>Halosauridae</taxon>
        <taxon>Aldrovandia</taxon>
    </lineage>
</organism>
<dbReference type="Proteomes" id="UP001221898">
    <property type="component" value="Unassembled WGS sequence"/>
</dbReference>
<feature type="region of interest" description="Disordered" evidence="1">
    <location>
        <begin position="206"/>
        <end position="267"/>
    </location>
</feature>
<protein>
    <submittedName>
        <fullName evidence="2">Uncharacterized protein</fullName>
    </submittedName>
</protein>
<name>A0AAD7SIW7_9TELE</name>
<dbReference type="AlphaFoldDB" id="A0AAD7SIW7"/>
<accession>A0AAD7SIW7</accession>
<evidence type="ECO:0000256" key="1">
    <source>
        <dbReference type="SAM" id="MobiDB-lite"/>
    </source>
</evidence>
<dbReference type="EMBL" id="JAINUG010000061">
    <property type="protein sequence ID" value="KAJ8402952.1"/>
    <property type="molecule type" value="Genomic_DNA"/>
</dbReference>
<sequence>MVASNSKVLENYNKGKTALLSAAKIMVSPTEVDLMPDTFLLQPTPTTHHRRNSSVRSCVHSEISLGCFSEFPPPSVSGFLGRAQEHLAVGLWGRQAPLALTESLSDGESLYSLDVPRGYPSLGALPFPINAPIPEEDPSLCSLTQLPSALDQEPGQSAPCCKSYSSPIPLTQTVKDQGLHQAAPNPYSNFLSIRGRDCLPSIALPSLHCSPTAPPSTRASPKKQEEEEEEEEKGEEGGEKREGGEARPRIETEPPSPDHLAPQPNGAPSQVVLEFSQFLDSLFKLDRSCSPLLRFWDDESELGRGSYDQEEGMRERSPLGPDRAPKPPHPIPGSADQSSSISPSSSFPLSSSGELNDLSPSDGGLTTTHPLRTTAIYSGESVLSSLV</sequence>